<evidence type="ECO:0000256" key="1">
    <source>
        <dbReference type="SAM" id="SignalP"/>
    </source>
</evidence>
<evidence type="ECO:0000313" key="3">
    <source>
        <dbReference type="Proteomes" id="UP001567538"/>
    </source>
</evidence>
<dbReference type="AlphaFoldDB" id="A0ABD1FJK0"/>
<comment type="caution">
    <text evidence="2">The sequence shown here is derived from an EMBL/GenBank/DDBJ whole genome shotgun (WGS) entry which is preliminary data.</text>
</comment>
<keyword evidence="1" id="KW-0732">Signal</keyword>
<dbReference type="PANTHER" id="PTHR31479:SF2">
    <property type="entry name" value="ALPHA_BETA-HYDROLASES SUPERFAMILY PROTEIN"/>
    <property type="match status" value="1"/>
</dbReference>
<dbReference type="EMBL" id="JBEAFC010000014">
    <property type="protein sequence ID" value="KAL1532026.1"/>
    <property type="molecule type" value="Genomic_DNA"/>
</dbReference>
<organism evidence="2 3">
    <name type="scientific">Salvia divinorum</name>
    <name type="common">Maria pastora</name>
    <name type="synonym">Diviner's sage</name>
    <dbReference type="NCBI Taxonomy" id="28513"/>
    <lineage>
        <taxon>Eukaryota</taxon>
        <taxon>Viridiplantae</taxon>
        <taxon>Streptophyta</taxon>
        <taxon>Embryophyta</taxon>
        <taxon>Tracheophyta</taxon>
        <taxon>Spermatophyta</taxon>
        <taxon>Magnoliopsida</taxon>
        <taxon>eudicotyledons</taxon>
        <taxon>Gunneridae</taxon>
        <taxon>Pentapetalae</taxon>
        <taxon>asterids</taxon>
        <taxon>lamiids</taxon>
        <taxon>Lamiales</taxon>
        <taxon>Lamiaceae</taxon>
        <taxon>Nepetoideae</taxon>
        <taxon>Mentheae</taxon>
        <taxon>Salviinae</taxon>
        <taxon>Salvia</taxon>
        <taxon>Salvia subgen. Calosphace</taxon>
    </lineage>
</organism>
<protein>
    <submittedName>
        <fullName evidence="2">GDSL esterase/lipase-like protein</fullName>
    </submittedName>
</protein>
<feature type="signal peptide" evidence="1">
    <location>
        <begin position="1"/>
        <end position="22"/>
    </location>
</feature>
<accession>A0ABD1FJK0</accession>
<evidence type="ECO:0000313" key="2">
    <source>
        <dbReference type="EMBL" id="KAL1532026.1"/>
    </source>
</evidence>
<gene>
    <name evidence="2" type="ORF">AAHA92_32091</name>
</gene>
<name>A0ABD1FJK0_SALDI</name>
<keyword evidence="3" id="KW-1185">Reference proteome</keyword>
<sequence length="141" mass="15813">MKRGFRLTSSVITASLAVVAKAATGHKTLDDEAFDVLSSWVPYLFVSSSDKTCSEYVGYFEHRENMEAIGAGRIERRATKHSIRSIVSSSRGKMDSEAVHLLPSAFLTINTGALPNFKEAHGIHQWWNPNLELKYKSYNYN</sequence>
<reference evidence="2 3" key="1">
    <citation type="submission" date="2024-06" db="EMBL/GenBank/DDBJ databases">
        <title>A chromosome level genome sequence of Diviner's sage (Salvia divinorum).</title>
        <authorList>
            <person name="Ford S.A."/>
            <person name="Ro D.-K."/>
            <person name="Ness R.W."/>
            <person name="Phillips M.A."/>
        </authorList>
    </citation>
    <scope>NUCLEOTIDE SEQUENCE [LARGE SCALE GENOMIC DNA]</scope>
    <source>
        <strain evidence="2">SAF-2024a</strain>
        <tissue evidence="2">Leaf</tissue>
    </source>
</reference>
<dbReference type="PANTHER" id="PTHR31479">
    <property type="entry name" value="ALPHA/BETA-HYDROLASES SUPERFAMILY PROTEIN"/>
    <property type="match status" value="1"/>
</dbReference>
<feature type="chain" id="PRO_5044828182" evidence="1">
    <location>
        <begin position="23"/>
        <end position="141"/>
    </location>
</feature>
<proteinExistence type="predicted"/>
<dbReference type="Proteomes" id="UP001567538">
    <property type="component" value="Unassembled WGS sequence"/>
</dbReference>